<evidence type="ECO:0000313" key="2">
    <source>
        <dbReference type="Proteomes" id="UP001281447"/>
    </source>
</evidence>
<protein>
    <submittedName>
        <fullName evidence="1">Uncharacterized protein</fullName>
    </submittedName>
</protein>
<comment type="caution">
    <text evidence="1">The sequence shown here is derived from an EMBL/GenBank/DDBJ whole genome shotgun (WGS) entry which is preliminary data.</text>
</comment>
<dbReference type="EMBL" id="JAWDIP010000003">
    <property type="protein sequence ID" value="MDY0393646.1"/>
    <property type="molecule type" value="Genomic_DNA"/>
</dbReference>
<sequence length="51" mass="5928">MLRSAATTSLMAQLFTIDVLYYAYVNKNADEILDMLKESKRNVQALFRKEI</sequence>
<organism evidence="1 2">
    <name type="scientific">Tigheibacillus halophilus</name>
    <dbReference type="NCBI Taxonomy" id="361280"/>
    <lineage>
        <taxon>Bacteria</taxon>
        <taxon>Bacillati</taxon>
        <taxon>Bacillota</taxon>
        <taxon>Bacilli</taxon>
        <taxon>Bacillales</taxon>
        <taxon>Bacillaceae</taxon>
        <taxon>Tigheibacillus</taxon>
    </lineage>
</organism>
<accession>A0ABU5C2V7</accession>
<dbReference type="Proteomes" id="UP001281447">
    <property type="component" value="Unassembled WGS sequence"/>
</dbReference>
<gene>
    <name evidence="1" type="ORF">RWE15_03310</name>
</gene>
<name>A0ABU5C2V7_9BACI</name>
<evidence type="ECO:0000313" key="1">
    <source>
        <dbReference type="EMBL" id="MDY0393646.1"/>
    </source>
</evidence>
<keyword evidence="2" id="KW-1185">Reference proteome</keyword>
<reference evidence="1 2" key="1">
    <citation type="submission" date="2023-10" db="EMBL/GenBank/DDBJ databases">
        <title>Virgibacillus halophilus 5B73C genome.</title>
        <authorList>
            <person name="Miliotis G."/>
            <person name="Sengupta P."/>
            <person name="Hameed A."/>
            <person name="Chuvochina M."/>
            <person name="Mcdonagh F."/>
            <person name="Simpson A.C."/>
            <person name="Singh N.K."/>
            <person name="Rekha P.D."/>
            <person name="Raman K."/>
            <person name="Hugenholtz P."/>
            <person name="Venkateswaran K."/>
        </authorList>
    </citation>
    <scope>NUCLEOTIDE SEQUENCE [LARGE SCALE GENOMIC DNA]</scope>
    <source>
        <strain evidence="1 2">5B73C</strain>
    </source>
</reference>
<proteinExistence type="predicted"/>